<proteinExistence type="predicted"/>
<name>A0ABT0YGA7_9ACTN</name>
<evidence type="ECO:0000313" key="1">
    <source>
        <dbReference type="EMBL" id="MCM4085116.1"/>
    </source>
</evidence>
<accession>A0ABT0YGA7</accession>
<reference evidence="1 2" key="1">
    <citation type="submission" date="2022-06" db="EMBL/GenBank/DDBJ databases">
        <title>Actinoplanes abujensis sp. nov., isolated from Nigerian arid soil.</title>
        <authorList>
            <person name="Ding P."/>
        </authorList>
    </citation>
    <scope>NUCLEOTIDE SEQUENCE [LARGE SCALE GENOMIC DNA]</scope>
    <source>
        <strain evidence="2">TRM88002</strain>
    </source>
</reference>
<gene>
    <name evidence="1" type="ORF">LXN57_47080</name>
</gene>
<comment type="caution">
    <text evidence="1">The sequence shown here is derived from an EMBL/GenBank/DDBJ whole genome shotgun (WGS) entry which is preliminary data.</text>
</comment>
<keyword evidence="2" id="KW-1185">Reference proteome</keyword>
<organism evidence="1 2">
    <name type="scientific">Paractinoplanes hotanensis</name>
    <dbReference type="NCBI Taxonomy" id="2906497"/>
    <lineage>
        <taxon>Bacteria</taxon>
        <taxon>Bacillati</taxon>
        <taxon>Actinomycetota</taxon>
        <taxon>Actinomycetes</taxon>
        <taxon>Micromonosporales</taxon>
        <taxon>Micromonosporaceae</taxon>
        <taxon>Paractinoplanes</taxon>
    </lineage>
</organism>
<dbReference type="EMBL" id="JAMQOL010000097">
    <property type="protein sequence ID" value="MCM4085116.1"/>
    <property type="molecule type" value="Genomic_DNA"/>
</dbReference>
<sequence length="242" mass="26696">MTREHVIPRWLGNVLPEQAQYRGQDQATVLLGQERSVSGPHHREMKETFNSTTVKAVCAPCNNNFMNDIEAEARPYLSAMIRGKLAMSLSVEAATAVAAWAVKTSLMAQLTGSEPAALEQSYQGFYASRRPTPECMVWAAAVDDEDWALRTECRLALYQEDGRSANADDPPNLLTVTVGLGALLLHTIIDPVLGRSTWNLTSAFRGALVPLWPDPRPVTWPPRVLHPAEAWGVCEYMPLLLS</sequence>
<protein>
    <recommendedName>
        <fullName evidence="3">HNH endonuclease</fullName>
    </recommendedName>
</protein>
<dbReference type="Proteomes" id="UP001523216">
    <property type="component" value="Unassembled WGS sequence"/>
</dbReference>
<dbReference type="RefSeq" id="WP_251804850.1">
    <property type="nucleotide sequence ID" value="NZ_JAMQOL010000097.1"/>
</dbReference>
<evidence type="ECO:0008006" key="3">
    <source>
        <dbReference type="Google" id="ProtNLM"/>
    </source>
</evidence>
<evidence type="ECO:0000313" key="2">
    <source>
        <dbReference type="Proteomes" id="UP001523216"/>
    </source>
</evidence>